<keyword evidence="3" id="KW-1185">Reference proteome</keyword>
<evidence type="ECO:0008006" key="4">
    <source>
        <dbReference type="Google" id="ProtNLM"/>
    </source>
</evidence>
<feature type="region of interest" description="Disordered" evidence="1">
    <location>
        <begin position="43"/>
        <end position="63"/>
    </location>
</feature>
<organism evidence="2 3">
    <name type="scientific">Mangrovihabitans endophyticus</name>
    <dbReference type="NCBI Taxonomy" id="1751298"/>
    <lineage>
        <taxon>Bacteria</taxon>
        <taxon>Bacillati</taxon>
        <taxon>Actinomycetota</taxon>
        <taxon>Actinomycetes</taxon>
        <taxon>Micromonosporales</taxon>
        <taxon>Micromonosporaceae</taxon>
        <taxon>Mangrovihabitans</taxon>
    </lineage>
</organism>
<evidence type="ECO:0000313" key="2">
    <source>
        <dbReference type="EMBL" id="GGL19943.1"/>
    </source>
</evidence>
<evidence type="ECO:0000256" key="1">
    <source>
        <dbReference type="SAM" id="MobiDB-lite"/>
    </source>
</evidence>
<dbReference type="AlphaFoldDB" id="A0A8J3C544"/>
<sequence length="413" mass="43998">MADVDAFYEQLISAVGLEGPRAVLRVRTIYQPAGGEGAKVFPPTYPVPDSARRAAREPGRAEDAVTAEGLSQTARTRTVPYVIEVRSVNGVKRWAALLDSVPSQANRAEEALLAVSRRGKAPVPLLELEVPGEGTETLTSLEFPHRYADAYLRDSLLDGTPFDKSQLGRSMLASTLDDARALYTNDPGSLVFGAWNSHRKGRQQKFPRVYASEVVGWDPVVGARNAGRMDPMNLQGAVKKTGDGDWEFTASGEKKQGSKLSEIGHGNIAPNEQHGGVTISGAERIATLSLAGLDRIGFGAVEEQAAVAARAVLAAYAIMADRLAFGGASLWLRSGCELVVQSERLEWVHRGGDTEPFDLTRAQAIDLFATAVDRAAKLGLGLSAKPVRLTPKPSLAEAITFSLTKAAPAAEGA</sequence>
<dbReference type="EMBL" id="BMMX01000072">
    <property type="protein sequence ID" value="GGL19943.1"/>
    <property type="molecule type" value="Genomic_DNA"/>
</dbReference>
<proteinExistence type="predicted"/>
<reference evidence="2" key="2">
    <citation type="submission" date="2020-09" db="EMBL/GenBank/DDBJ databases">
        <authorList>
            <person name="Sun Q."/>
            <person name="Zhou Y."/>
        </authorList>
    </citation>
    <scope>NUCLEOTIDE SEQUENCE</scope>
    <source>
        <strain evidence="2">CGMCC 4.7299</strain>
    </source>
</reference>
<dbReference type="NCBIfam" id="TIGR02570">
    <property type="entry name" value="cas7_GSU0053"/>
    <property type="match status" value="1"/>
</dbReference>
<feature type="compositionally biased region" description="Basic and acidic residues" evidence="1">
    <location>
        <begin position="50"/>
        <end position="63"/>
    </location>
</feature>
<gene>
    <name evidence="2" type="ORF">GCM10012284_63140</name>
</gene>
<evidence type="ECO:0000313" key="3">
    <source>
        <dbReference type="Proteomes" id="UP000656042"/>
    </source>
</evidence>
<dbReference type="Pfam" id="PF09617">
    <property type="entry name" value="Cas_GSU0053"/>
    <property type="match status" value="1"/>
</dbReference>
<name>A0A8J3C544_9ACTN</name>
<protein>
    <recommendedName>
        <fullName evidence="4">CRISPR-associated protein Csb1</fullName>
    </recommendedName>
</protein>
<accession>A0A8J3C544</accession>
<reference evidence="2" key="1">
    <citation type="journal article" date="2014" name="Int. J. Syst. Evol. Microbiol.">
        <title>Complete genome sequence of Corynebacterium casei LMG S-19264T (=DSM 44701T), isolated from a smear-ripened cheese.</title>
        <authorList>
            <consortium name="US DOE Joint Genome Institute (JGI-PGF)"/>
            <person name="Walter F."/>
            <person name="Albersmeier A."/>
            <person name="Kalinowski J."/>
            <person name="Ruckert C."/>
        </authorList>
    </citation>
    <scope>NUCLEOTIDE SEQUENCE</scope>
    <source>
        <strain evidence="2">CGMCC 4.7299</strain>
    </source>
</reference>
<dbReference type="InterPro" id="IPR013403">
    <property type="entry name" value="CRISPR-assoc_prot_Csb1/Cas7u"/>
</dbReference>
<comment type="caution">
    <text evidence="2">The sequence shown here is derived from an EMBL/GenBank/DDBJ whole genome shotgun (WGS) entry which is preliminary data.</text>
</comment>
<dbReference type="Proteomes" id="UP000656042">
    <property type="component" value="Unassembled WGS sequence"/>
</dbReference>